<evidence type="ECO:0000256" key="1">
    <source>
        <dbReference type="ARBA" id="ARBA00004196"/>
    </source>
</evidence>
<evidence type="ECO:0000256" key="3">
    <source>
        <dbReference type="ARBA" id="ARBA00022968"/>
    </source>
</evidence>
<dbReference type="InterPro" id="IPR013740">
    <property type="entry name" value="Redoxin"/>
</dbReference>
<proteinExistence type="predicted"/>
<evidence type="ECO:0000313" key="8">
    <source>
        <dbReference type="EMBL" id="KAA1419517.1"/>
    </source>
</evidence>
<name>A0A5B1LIV5_9ACTN</name>
<evidence type="ECO:0000259" key="7">
    <source>
        <dbReference type="PROSITE" id="PS51352"/>
    </source>
</evidence>
<dbReference type="PROSITE" id="PS00194">
    <property type="entry name" value="THIOREDOXIN_1"/>
    <property type="match status" value="1"/>
</dbReference>
<dbReference type="EMBL" id="VUJV01000003">
    <property type="protein sequence ID" value="KAA1419517.1"/>
    <property type="molecule type" value="Genomic_DNA"/>
</dbReference>
<dbReference type="InterPro" id="IPR017937">
    <property type="entry name" value="Thioredoxin_CS"/>
</dbReference>
<dbReference type="InterPro" id="IPR050553">
    <property type="entry name" value="Thioredoxin_ResA/DsbE_sf"/>
</dbReference>
<feature type="region of interest" description="Disordered" evidence="6">
    <location>
        <begin position="19"/>
        <end position="46"/>
    </location>
</feature>
<dbReference type="InterPro" id="IPR036249">
    <property type="entry name" value="Thioredoxin-like_sf"/>
</dbReference>
<dbReference type="GO" id="GO:0016491">
    <property type="term" value="F:oxidoreductase activity"/>
    <property type="evidence" value="ECO:0007669"/>
    <property type="project" value="InterPro"/>
</dbReference>
<evidence type="ECO:0000256" key="5">
    <source>
        <dbReference type="ARBA" id="ARBA00023284"/>
    </source>
</evidence>
<accession>A0A5B1LIV5</accession>
<dbReference type="SUPFAM" id="SSF52833">
    <property type="entry name" value="Thioredoxin-like"/>
    <property type="match status" value="1"/>
</dbReference>
<evidence type="ECO:0000256" key="6">
    <source>
        <dbReference type="SAM" id="MobiDB-lite"/>
    </source>
</evidence>
<feature type="domain" description="Thioredoxin" evidence="7">
    <location>
        <begin position="95"/>
        <end position="244"/>
    </location>
</feature>
<sequence length="245" mass="26592">MHALLGHLVPLRRRQACAGQLRRARDRPDPEGRHRRPVLGRRRARRGPARGDAVLIKRRLLAPLTLGALLLTGCTDVLGTGDSDYVPGEGNVTEVHANDRGDAVEVSGETVDGDELDLADLRGKVVVVNVWWSGCGPCRAEMPMLVEAESELPAKKVAFVGINIRDLAPETAAAFERERGVDYPSLYDPGSETLDEFGRYRPASMPSTVILDDQGRVAVLISGEVPSETTLVTLVEDLIDEADRG</sequence>
<gene>
    <name evidence="8" type="ORF">F0U44_13915</name>
</gene>
<dbReference type="AlphaFoldDB" id="A0A5B1LIV5"/>
<evidence type="ECO:0000256" key="4">
    <source>
        <dbReference type="ARBA" id="ARBA00023157"/>
    </source>
</evidence>
<dbReference type="Gene3D" id="3.40.30.10">
    <property type="entry name" value="Glutaredoxin"/>
    <property type="match status" value="1"/>
</dbReference>
<reference evidence="8 9" key="2">
    <citation type="submission" date="2019-09" db="EMBL/GenBank/DDBJ databases">
        <authorList>
            <person name="Jin C."/>
        </authorList>
    </citation>
    <scope>NUCLEOTIDE SEQUENCE [LARGE SCALE GENOMIC DNA]</scope>
    <source>
        <strain evidence="8 9">BN130099</strain>
    </source>
</reference>
<comment type="subcellular location">
    <subcellularLocation>
        <location evidence="1">Cell envelope</location>
    </subcellularLocation>
</comment>
<dbReference type="PANTHER" id="PTHR42852">
    <property type="entry name" value="THIOL:DISULFIDE INTERCHANGE PROTEIN DSBE"/>
    <property type="match status" value="1"/>
</dbReference>
<keyword evidence="9" id="KW-1185">Reference proteome</keyword>
<keyword evidence="3" id="KW-0812">Transmembrane</keyword>
<dbReference type="GO" id="GO:0017004">
    <property type="term" value="P:cytochrome complex assembly"/>
    <property type="evidence" value="ECO:0007669"/>
    <property type="project" value="UniProtKB-KW"/>
</dbReference>
<dbReference type="PANTHER" id="PTHR42852:SF6">
    <property type="entry name" value="THIOL:DISULFIDE INTERCHANGE PROTEIN DSBE"/>
    <property type="match status" value="1"/>
</dbReference>
<keyword evidence="5" id="KW-0676">Redox-active center</keyword>
<evidence type="ECO:0000256" key="2">
    <source>
        <dbReference type="ARBA" id="ARBA00022748"/>
    </source>
</evidence>
<dbReference type="Pfam" id="PF08534">
    <property type="entry name" value="Redoxin"/>
    <property type="match status" value="1"/>
</dbReference>
<keyword evidence="3" id="KW-0735">Signal-anchor</keyword>
<dbReference type="Proteomes" id="UP000325003">
    <property type="component" value="Unassembled WGS sequence"/>
</dbReference>
<reference evidence="8 9" key="1">
    <citation type="submission" date="2019-09" db="EMBL/GenBank/DDBJ databases">
        <title>Nocardioides panacisoli sp. nov., isolated from the soil of a ginseng field.</title>
        <authorList>
            <person name="Cho C."/>
        </authorList>
    </citation>
    <scope>NUCLEOTIDE SEQUENCE [LARGE SCALE GENOMIC DNA]</scope>
    <source>
        <strain evidence="8 9">BN130099</strain>
    </source>
</reference>
<dbReference type="GO" id="GO:0030313">
    <property type="term" value="C:cell envelope"/>
    <property type="evidence" value="ECO:0007669"/>
    <property type="project" value="UniProtKB-SubCell"/>
</dbReference>
<feature type="compositionally biased region" description="Basic residues" evidence="6">
    <location>
        <begin position="33"/>
        <end position="46"/>
    </location>
</feature>
<protein>
    <submittedName>
        <fullName evidence="8">TlpA family protein disulfide reductase</fullName>
    </submittedName>
</protein>
<dbReference type="InterPro" id="IPR013766">
    <property type="entry name" value="Thioredoxin_domain"/>
</dbReference>
<keyword evidence="4" id="KW-1015">Disulfide bond</keyword>
<comment type="caution">
    <text evidence="8">The sequence shown here is derived from an EMBL/GenBank/DDBJ whole genome shotgun (WGS) entry which is preliminary data.</text>
</comment>
<evidence type="ECO:0000313" key="9">
    <source>
        <dbReference type="Proteomes" id="UP000325003"/>
    </source>
</evidence>
<dbReference type="PROSITE" id="PS51352">
    <property type="entry name" value="THIOREDOXIN_2"/>
    <property type="match status" value="1"/>
</dbReference>
<dbReference type="CDD" id="cd02966">
    <property type="entry name" value="TlpA_like_family"/>
    <property type="match status" value="1"/>
</dbReference>
<organism evidence="8 9">
    <name type="scientific">Nocardioides humilatus</name>
    <dbReference type="NCBI Taxonomy" id="2607660"/>
    <lineage>
        <taxon>Bacteria</taxon>
        <taxon>Bacillati</taxon>
        <taxon>Actinomycetota</taxon>
        <taxon>Actinomycetes</taxon>
        <taxon>Propionibacteriales</taxon>
        <taxon>Nocardioidaceae</taxon>
        <taxon>Nocardioides</taxon>
    </lineage>
</organism>
<keyword evidence="2" id="KW-0201">Cytochrome c-type biogenesis</keyword>